<dbReference type="PANTHER" id="PTHR23501">
    <property type="entry name" value="MAJOR FACILITATOR SUPERFAMILY"/>
    <property type="match status" value="1"/>
</dbReference>
<dbReference type="Pfam" id="PF07690">
    <property type="entry name" value="MFS_1"/>
    <property type="match status" value="1"/>
</dbReference>
<dbReference type="InterPro" id="IPR011701">
    <property type="entry name" value="MFS"/>
</dbReference>
<feature type="transmembrane region" description="Helical" evidence="5">
    <location>
        <begin position="130"/>
        <end position="151"/>
    </location>
</feature>
<dbReference type="Gene3D" id="1.20.1720.10">
    <property type="entry name" value="Multidrug resistance protein D"/>
    <property type="match status" value="1"/>
</dbReference>
<protein>
    <recommendedName>
        <fullName evidence="6">Major facilitator superfamily (MFS) profile domain-containing protein</fullName>
    </recommendedName>
</protein>
<gene>
    <name evidence="7" type="ORF">TRAPUB_5845</name>
</gene>
<keyword evidence="4 5" id="KW-0472">Membrane</keyword>
<dbReference type="PROSITE" id="PS00216">
    <property type="entry name" value="SUGAR_TRANSPORT_1"/>
    <property type="match status" value="1"/>
</dbReference>
<reference evidence="7 8" key="1">
    <citation type="submission" date="2016-10" db="EMBL/GenBank/DDBJ databases">
        <title>Genome sequence of the basidiomycete white-rot fungus Trametes pubescens.</title>
        <authorList>
            <person name="Makela M.R."/>
            <person name="Granchi Z."/>
            <person name="Peng M."/>
            <person name="De Vries R.P."/>
            <person name="Grigoriev I."/>
            <person name="Riley R."/>
            <person name="Hilden K."/>
        </authorList>
    </citation>
    <scope>NUCLEOTIDE SEQUENCE [LARGE SCALE GENOMIC DNA]</scope>
    <source>
        <strain evidence="7 8">FBCC735</strain>
    </source>
</reference>
<keyword evidence="2 5" id="KW-0812">Transmembrane</keyword>
<sequence length="431" mass="45178">MSPSTEDTSPALEPVSDLALASSAVAPAPATSPKGARFWVILVCLLSGTFFGVLEAYAVSTALPIIVSDLHSDQFLWVASAYAISSTALLPLSGGLAEAYGRRQVMLGALAVFILGSALSGAAQSMNMLIAGRAVHGAGTGGILTLSQIILSDMVTLQERGTYNGLFGLIWALGGGVGPVVGGALAHHRTWRWLFYYLPVYYQACKDASPTASGIDLFGLCFSTGPMAIIAGVSVAKSRRYRPQLWTAWALVMVGVGLMSTVTEDTARGTSIGFQIIIGVGVGILYSATYFPVLAPLPVTSNALALAFFVFLRSFAPIWGVTVGGALLQNQLRAHIPASVQAALPGLDNVAYAVIPLVPAMAQPEKDLARRAFAHALQTLWRVAIGVAGGGLLASLPMRALPLHTQRDENWAVGEGKAGVRDFERDDAEKP</sequence>
<dbReference type="PRINTS" id="PR01036">
    <property type="entry name" value="TCRTETB"/>
</dbReference>
<feature type="transmembrane region" description="Helical" evidence="5">
    <location>
        <begin position="272"/>
        <end position="291"/>
    </location>
</feature>
<dbReference type="GO" id="GO:0022857">
    <property type="term" value="F:transmembrane transporter activity"/>
    <property type="evidence" value="ECO:0007669"/>
    <property type="project" value="InterPro"/>
</dbReference>
<dbReference type="InterPro" id="IPR036259">
    <property type="entry name" value="MFS_trans_sf"/>
</dbReference>
<evidence type="ECO:0000313" key="8">
    <source>
        <dbReference type="Proteomes" id="UP000184267"/>
    </source>
</evidence>
<keyword evidence="8" id="KW-1185">Reference proteome</keyword>
<dbReference type="GO" id="GO:0005886">
    <property type="term" value="C:plasma membrane"/>
    <property type="evidence" value="ECO:0007669"/>
    <property type="project" value="TreeGrafter"/>
</dbReference>
<comment type="caution">
    <text evidence="7">The sequence shown here is derived from an EMBL/GenBank/DDBJ whole genome shotgun (WGS) entry which is preliminary data.</text>
</comment>
<accession>A0A1M2V7E9</accession>
<keyword evidence="3 5" id="KW-1133">Transmembrane helix</keyword>
<evidence type="ECO:0000256" key="3">
    <source>
        <dbReference type="ARBA" id="ARBA00022989"/>
    </source>
</evidence>
<evidence type="ECO:0000313" key="7">
    <source>
        <dbReference type="EMBL" id="OJT03505.1"/>
    </source>
</evidence>
<dbReference type="EMBL" id="MNAD01001610">
    <property type="protein sequence ID" value="OJT03505.1"/>
    <property type="molecule type" value="Genomic_DNA"/>
</dbReference>
<evidence type="ECO:0000259" key="6">
    <source>
        <dbReference type="PROSITE" id="PS50850"/>
    </source>
</evidence>
<feature type="transmembrane region" description="Helical" evidence="5">
    <location>
        <begin position="163"/>
        <end position="186"/>
    </location>
</feature>
<feature type="transmembrane region" description="Helical" evidence="5">
    <location>
        <begin position="38"/>
        <end position="63"/>
    </location>
</feature>
<proteinExistence type="predicted"/>
<feature type="transmembrane region" description="Helical" evidence="5">
    <location>
        <begin position="105"/>
        <end position="124"/>
    </location>
</feature>
<comment type="subcellular location">
    <subcellularLocation>
        <location evidence="1">Membrane</location>
        <topology evidence="1">Multi-pass membrane protein</topology>
    </subcellularLocation>
</comment>
<dbReference type="InterPro" id="IPR005829">
    <property type="entry name" value="Sugar_transporter_CS"/>
</dbReference>
<feature type="transmembrane region" description="Helical" evidence="5">
    <location>
        <begin position="217"/>
        <end position="236"/>
    </location>
</feature>
<feature type="transmembrane region" description="Helical" evidence="5">
    <location>
        <begin position="303"/>
        <end position="328"/>
    </location>
</feature>
<dbReference type="AlphaFoldDB" id="A0A1M2V7E9"/>
<dbReference type="Proteomes" id="UP000184267">
    <property type="component" value="Unassembled WGS sequence"/>
</dbReference>
<dbReference type="STRING" id="154538.A0A1M2V7E9"/>
<dbReference type="PANTHER" id="PTHR23501:SF102">
    <property type="entry name" value="DRUG TRANSPORTER, PUTATIVE (AFU_ORTHOLOGUE AFUA_3G08530)-RELATED"/>
    <property type="match status" value="1"/>
</dbReference>
<organism evidence="7 8">
    <name type="scientific">Trametes pubescens</name>
    <name type="common">White-rot fungus</name>
    <dbReference type="NCBI Taxonomy" id="154538"/>
    <lineage>
        <taxon>Eukaryota</taxon>
        <taxon>Fungi</taxon>
        <taxon>Dikarya</taxon>
        <taxon>Basidiomycota</taxon>
        <taxon>Agaricomycotina</taxon>
        <taxon>Agaricomycetes</taxon>
        <taxon>Polyporales</taxon>
        <taxon>Polyporaceae</taxon>
        <taxon>Trametes</taxon>
    </lineage>
</organism>
<evidence type="ECO:0000256" key="1">
    <source>
        <dbReference type="ARBA" id="ARBA00004141"/>
    </source>
</evidence>
<feature type="transmembrane region" description="Helical" evidence="5">
    <location>
        <begin position="243"/>
        <end position="260"/>
    </location>
</feature>
<evidence type="ECO:0000256" key="2">
    <source>
        <dbReference type="ARBA" id="ARBA00022692"/>
    </source>
</evidence>
<feature type="transmembrane region" description="Helical" evidence="5">
    <location>
        <begin position="75"/>
        <end position="93"/>
    </location>
</feature>
<dbReference type="OMA" id="QFLWVAS"/>
<dbReference type="OrthoDB" id="3437016at2759"/>
<name>A0A1M2V7E9_TRAPU</name>
<feature type="domain" description="Major facilitator superfamily (MFS) profile" evidence="6">
    <location>
        <begin position="41"/>
        <end position="431"/>
    </location>
</feature>
<dbReference type="PROSITE" id="PS50850">
    <property type="entry name" value="MFS"/>
    <property type="match status" value="1"/>
</dbReference>
<evidence type="ECO:0000256" key="5">
    <source>
        <dbReference type="SAM" id="Phobius"/>
    </source>
</evidence>
<evidence type="ECO:0000256" key="4">
    <source>
        <dbReference type="ARBA" id="ARBA00023136"/>
    </source>
</evidence>
<dbReference type="InterPro" id="IPR020846">
    <property type="entry name" value="MFS_dom"/>
</dbReference>
<dbReference type="SUPFAM" id="SSF103473">
    <property type="entry name" value="MFS general substrate transporter"/>
    <property type="match status" value="1"/>
</dbReference>